<protein>
    <submittedName>
        <fullName evidence="1">Uncharacterized protein</fullName>
    </submittedName>
</protein>
<evidence type="ECO:0000313" key="2">
    <source>
        <dbReference type="Proteomes" id="UP000823388"/>
    </source>
</evidence>
<organism evidence="1 2">
    <name type="scientific">Panicum virgatum</name>
    <name type="common">Blackwell switchgrass</name>
    <dbReference type="NCBI Taxonomy" id="38727"/>
    <lineage>
        <taxon>Eukaryota</taxon>
        <taxon>Viridiplantae</taxon>
        <taxon>Streptophyta</taxon>
        <taxon>Embryophyta</taxon>
        <taxon>Tracheophyta</taxon>
        <taxon>Spermatophyta</taxon>
        <taxon>Magnoliopsida</taxon>
        <taxon>Liliopsida</taxon>
        <taxon>Poales</taxon>
        <taxon>Poaceae</taxon>
        <taxon>PACMAD clade</taxon>
        <taxon>Panicoideae</taxon>
        <taxon>Panicodae</taxon>
        <taxon>Paniceae</taxon>
        <taxon>Panicinae</taxon>
        <taxon>Panicum</taxon>
        <taxon>Panicum sect. Hiantes</taxon>
    </lineage>
</organism>
<dbReference type="AlphaFoldDB" id="A0A8T0NBI7"/>
<proteinExistence type="predicted"/>
<reference evidence="1" key="1">
    <citation type="submission" date="2020-05" db="EMBL/GenBank/DDBJ databases">
        <title>WGS assembly of Panicum virgatum.</title>
        <authorList>
            <person name="Lovell J.T."/>
            <person name="Jenkins J."/>
            <person name="Shu S."/>
            <person name="Juenger T.E."/>
            <person name="Schmutz J."/>
        </authorList>
    </citation>
    <scope>NUCLEOTIDE SEQUENCE</scope>
    <source>
        <strain evidence="1">AP13</strain>
    </source>
</reference>
<keyword evidence="2" id="KW-1185">Reference proteome</keyword>
<gene>
    <name evidence="1" type="ORF">PVAP13_9KG045057</name>
</gene>
<accession>A0A8T0NBI7</accession>
<dbReference type="EMBL" id="CM029053">
    <property type="protein sequence ID" value="KAG2546780.1"/>
    <property type="molecule type" value="Genomic_DNA"/>
</dbReference>
<sequence length="52" mass="5629">MQLADQANILPHAKTLVITPSKHTTELSAFFTTSRVPLSDAGGSHVRQGWLV</sequence>
<name>A0A8T0NBI7_PANVG</name>
<evidence type="ECO:0000313" key="1">
    <source>
        <dbReference type="EMBL" id="KAG2546780.1"/>
    </source>
</evidence>
<dbReference type="Proteomes" id="UP000823388">
    <property type="component" value="Chromosome 9K"/>
</dbReference>
<comment type="caution">
    <text evidence="1">The sequence shown here is derived from an EMBL/GenBank/DDBJ whole genome shotgun (WGS) entry which is preliminary data.</text>
</comment>